<feature type="domain" description="Xylanolytic transcriptional activator regulatory" evidence="8">
    <location>
        <begin position="338"/>
        <end position="498"/>
    </location>
</feature>
<feature type="region of interest" description="Disordered" evidence="7">
    <location>
        <begin position="244"/>
        <end position="270"/>
    </location>
</feature>
<dbReference type="InterPro" id="IPR051089">
    <property type="entry name" value="prtT"/>
</dbReference>
<keyword evidence="3" id="KW-0238">DNA-binding</keyword>
<dbReference type="PANTHER" id="PTHR31845:SF21">
    <property type="entry name" value="REGULATORY PROTEIN LEU3"/>
    <property type="match status" value="1"/>
</dbReference>
<comment type="subcellular location">
    <subcellularLocation>
        <location evidence="1">Nucleus</location>
    </subcellularLocation>
</comment>
<feature type="compositionally biased region" description="Polar residues" evidence="7">
    <location>
        <begin position="154"/>
        <end position="163"/>
    </location>
</feature>
<dbReference type="GO" id="GO:0006351">
    <property type="term" value="P:DNA-templated transcription"/>
    <property type="evidence" value="ECO:0007669"/>
    <property type="project" value="InterPro"/>
</dbReference>
<dbReference type="GO" id="GO:0000981">
    <property type="term" value="F:DNA-binding transcription factor activity, RNA polymerase II-specific"/>
    <property type="evidence" value="ECO:0007669"/>
    <property type="project" value="InterPro"/>
</dbReference>
<evidence type="ECO:0000256" key="2">
    <source>
        <dbReference type="ARBA" id="ARBA00023015"/>
    </source>
</evidence>
<dbReference type="InterPro" id="IPR036864">
    <property type="entry name" value="Zn2-C6_fun-type_DNA-bd_sf"/>
</dbReference>
<accession>A0AAF0DIJ4</accession>
<gene>
    <name evidence="9" type="ORF">PRK78_004421</name>
</gene>
<dbReference type="CDD" id="cd12148">
    <property type="entry name" value="fungal_TF_MHR"/>
    <property type="match status" value="1"/>
</dbReference>
<proteinExistence type="predicted"/>
<evidence type="ECO:0000259" key="8">
    <source>
        <dbReference type="Pfam" id="PF04082"/>
    </source>
</evidence>
<protein>
    <recommendedName>
        <fullName evidence="8">Xylanolytic transcriptional activator regulatory domain-containing protein</fullName>
    </recommendedName>
</protein>
<evidence type="ECO:0000256" key="3">
    <source>
        <dbReference type="ARBA" id="ARBA00023125"/>
    </source>
</evidence>
<dbReference type="Pfam" id="PF04082">
    <property type="entry name" value="Fungal_trans"/>
    <property type="match status" value="1"/>
</dbReference>
<dbReference type="Gene3D" id="4.10.240.10">
    <property type="entry name" value="Zn(2)-C6 fungal-type DNA-binding domain"/>
    <property type="match status" value="1"/>
</dbReference>
<dbReference type="GO" id="GO:0008270">
    <property type="term" value="F:zinc ion binding"/>
    <property type="evidence" value="ECO:0007669"/>
    <property type="project" value="InterPro"/>
</dbReference>
<name>A0AAF0DIJ4_9EURO</name>
<evidence type="ECO:0000256" key="1">
    <source>
        <dbReference type="ARBA" id="ARBA00004123"/>
    </source>
</evidence>
<keyword evidence="2" id="KW-0805">Transcription regulation</keyword>
<keyword evidence="4" id="KW-0804">Transcription</keyword>
<reference evidence="9" key="1">
    <citation type="submission" date="2023-03" db="EMBL/GenBank/DDBJ databases">
        <title>Emydomyces testavorans Genome Sequence.</title>
        <authorList>
            <person name="Hoyer L."/>
        </authorList>
    </citation>
    <scope>NUCLEOTIDE SEQUENCE</scope>
    <source>
        <strain evidence="9">16-2883</strain>
    </source>
</reference>
<keyword evidence="6" id="KW-0175">Coiled coil</keyword>
<feature type="region of interest" description="Disordered" evidence="7">
    <location>
        <begin position="104"/>
        <end position="175"/>
    </location>
</feature>
<dbReference type="PANTHER" id="PTHR31845">
    <property type="entry name" value="FINGER DOMAIN PROTEIN, PUTATIVE-RELATED"/>
    <property type="match status" value="1"/>
</dbReference>
<dbReference type="EMBL" id="CP120628">
    <property type="protein sequence ID" value="WEW58953.1"/>
    <property type="molecule type" value="Genomic_DNA"/>
</dbReference>
<feature type="compositionally biased region" description="Polar residues" evidence="7">
    <location>
        <begin position="245"/>
        <end position="258"/>
    </location>
</feature>
<sequence>MDVFVQEDRISTYETIIGLSATRVPEAQSNWGWGRANSLAPLEGTLEKETSRSLNQSRETPKTVVSVAALTASDRHRAGGIVADVHNGSGVGDRAREDNRCIITPGDMRPTSQPDSDKDFALGPSQGRANPSSDAISAGATGVKGNRKRRNVSIGGQSCSPGSANGGEEVEGQEEKKKYPVKRACNECRQQKVIAQPACRRLNLECKIESSFKRVGKRSRNAEMERELIELRKQIANANAATTAQHYVSQHQSPSTHGPSPMPLSYNTTPRTAHQSSVTISGDDLMKPHEAVASLLDLRSGLEPSSFLRSPSGKVIMHKRIEDVTISPERATELFSGFFTFYHPFLPFLGRDKSPEDYFSTSPLLFWTILSVSARRYQSDTSLLSSLAGPTMRLVWSTLADVPQSYHIVKALALLCTWPFPTSSTSTDPTFMLCGMMMQVAMQIGLHRPSHAQDFTKFRIELREGELKDRVRTWAICNIVSQRVATGYGQPPLTLFDWTLSSGEAMEPTFKLPPDIKSRLDIEKFSDKVTKALYSSHHDPVGLVNDEERTVMTSVLSRDFEELESKLNPEQDRAYHNSYVHVCLVNPANQVALAITNMYLRAAGLHLQLSIFFDDPTTKNYLQGLSSLYVATTAFLEAALGLEHTVGPSLSYSPTYIYQMALAAGFTLLKLCKSFFAVHIDMEYARSLFNRTIWALRSMSVSNNDLLERLAEVLAQLWKMGSLPPPQQAGNKGTGQSGKDDTLRLKVRCRMSMSLVYDSVWRWREDFQARGKILETYLKNPTNPESGPDSSSSSISHLRTSTSTPGALGNADPSLAPPPPAPSTDIGALPASTGASAAGLAGLPSGFLEPNYEVFDPLNWILDGLVDFPYSYNVVPGIEAQGVV</sequence>
<organism evidence="9 10">
    <name type="scientific">Emydomyces testavorans</name>
    <dbReference type="NCBI Taxonomy" id="2070801"/>
    <lineage>
        <taxon>Eukaryota</taxon>
        <taxon>Fungi</taxon>
        <taxon>Dikarya</taxon>
        <taxon>Ascomycota</taxon>
        <taxon>Pezizomycotina</taxon>
        <taxon>Eurotiomycetes</taxon>
        <taxon>Eurotiomycetidae</taxon>
        <taxon>Onygenales</taxon>
        <taxon>Nannizziopsiaceae</taxon>
        <taxon>Emydomyces</taxon>
    </lineage>
</organism>
<dbReference type="AlphaFoldDB" id="A0AAF0DIJ4"/>
<dbReference type="GO" id="GO:0000976">
    <property type="term" value="F:transcription cis-regulatory region binding"/>
    <property type="evidence" value="ECO:0007669"/>
    <property type="project" value="TreeGrafter"/>
</dbReference>
<evidence type="ECO:0000256" key="7">
    <source>
        <dbReference type="SAM" id="MobiDB-lite"/>
    </source>
</evidence>
<feature type="coiled-coil region" evidence="6">
    <location>
        <begin position="214"/>
        <end position="241"/>
    </location>
</feature>
<feature type="compositionally biased region" description="Low complexity" evidence="7">
    <location>
        <begin position="786"/>
        <end position="804"/>
    </location>
</feature>
<feature type="region of interest" description="Disordered" evidence="7">
    <location>
        <begin position="778"/>
        <end position="830"/>
    </location>
</feature>
<evidence type="ECO:0000256" key="6">
    <source>
        <dbReference type="SAM" id="Coils"/>
    </source>
</evidence>
<keyword evidence="10" id="KW-1185">Reference proteome</keyword>
<evidence type="ECO:0000256" key="5">
    <source>
        <dbReference type="ARBA" id="ARBA00023242"/>
    </source>
</evidence>
<evidence type="ECO:0000256" key="4">
    <source>
        <dbReference type="ARBA" id="ARBA00023163"/>
    </source>
</evidence>
<evidence type="ECO:0000313" key="9">
    <source>
        <dbReference type="EMBL" id="WEW58953.1"/>
    </source>
</evidence>
<dbReference type="Proteomes" id="UP001219355">
    <property type="component" value="Chromosome 2"/>
</dbReference>
<evidence type="ECO:0000313" key="10">
    <source>
        <dbReference type="Proteomes" id="UP001219355"/>
    </source>
</evidence>
<keyword evidence="5" id="KW-0539">Nucleus</keyword>
<dbReference type="GO" id="GO:0005634">
    <property type="term" value="C:nucleus"/>
    <property type="evidence" value="ECO:0007669"/>
    <property type="project" value="UniProtKB-SubCell"/>
</dbReference>
<dbReference type="InterPro" id="IPR007219">
    <property type="entry name" value="XnlR_reg_dom"/>
</dbReference>